<dbReference type="InParanoid" id="A2FWS6"/>
<organism evidence="1 2">
    <name type="scientific">Trichomonas vaginalis (strain ATCC PRA-98 / G3)</name>
    <dbReference type="NCBI Taxonomy" id="412133"/>
    <lineage>
        <taxon>Eukaryota</taxon>
        <taxon>Metamonada</taxon>
        <taxon>Parabasalia</taxon>
        <taxon>Trichomonadida</taxon>
        <taxon>Trichomonadidae</taxon>
        <taxon>Trichomonas</taxon>
    </lineage>
</organism>
<reference evidence="1" key="1">
    <citation type="submission" date="2006-10" db="EMBL/GenBank/DDBJ databases">
        <authorList>
            <person name="Amadeo P."/>
            <person name="Zhao Q."/>
            <person name="Wortman J."/>
            <person name="Fraser-Liggett C."/>
            <person name="Carlton J."/>
        </authorList>
    </citation>
    <scope>NUCLEOTIDE SEQUENCE</scope>
    <source>
        <strain evidence="1">G3</strain>
    </source>
</reference>
<sequence length="439" mass="50483">MREIRSNSLVFEDRILKKLRQRQASVGTLSIASPLNTSMITKKPVPESYVSSVPVINIPTEEYIEAHKKSCKLQINKTLGRLESLIKEPTQKIIQLSMKSSSLIQDYNSLITARQSYDGRGLSENREMFYLIDQLMHLQIKEITLRTRDSETYLDYLIKMQKYLSESLPDISEFYIVVNLSGYLHSIPEHKDKISRLSSKIAILEKYVKQPQFLPTPTTFEEQLIYPTSSTYALFRKIEKKARKKTLQEIIDEFKELTTDPEEMLILLQHGFTFGWRRTEFPFLHSSSIPSAFLHVKVKEFDPPYLGDKFKEKTINELRFCDWPYSSVVDILDELFFIINPIEGAKIFYSAMEKTAQCVSNVTGEVELLDFDTLFPLILLSVLATGLLCESRILQFIAMISTIDNPDSKVSFAASYVEAILAHLLSLDANGHPREPENH</sequence>
<evidence type="ECO:0000313" key="1">
    <source>
        <dbReference type="EMBL" id="EAX90639.1"/>
    </source>
</evidence>
<dbReference type="Proteomes" id="UP000001542">
    <property type="component" value="Unassembled WGS sequence"/>
</dbReference>
<keyword evidence="2" id="KW-1185">Reference proteome</keyword>
<accession>A2FWS6</accession>
<dbReference type="VEuPathDB" id="TrichDB:TVAG_041140"/>
<dbReference type="AlphaFoldDB" id="A2FWS6"/>
<reference evidence="1" key="2">
    <citation type="journal article" date="2007" name="Science">
        <title>Draft genome sequence of the sexually transmitted pathogen Trichomonas vaginalis.</title>
        <authorList>
            <person name="Carlton J.M."/>
            <person name="Hirt R.P."/>
            <person name="Silva J.C."/>
            <person name="Delcher A.L."/>
            <person name="Schatz M."/>
            <person name="Zhao Q."/>
            <person name="Wortman J.R."/>
            <person name="Bidwell S.L."/>
            <person name="Alsmark U.C.M."/>
            <person name="Besteiro S."/>
            <person name="Sicheritz-Ponten T."/>
            <person name="Noel C.J."/>
            <person name="Dacks J.B."/>
            <person name="Foster P.G."/>
            <person name="Simillion C."/>
            <person name="Van de Peer Y."/>
            <person name="Miranda-Saavedra D."/>
            <person name="Barton G.J."/>
            <person name="Westrop G.D."/>
            <person name="Mueller S."/>
            <person name="Dessi D."/>
            <person name="Fiori P.L."/>
            <person name="Ren Q."/>
            <person name="Paulsen I."/>
            <person name="Zhang H."/>
            <person name="Bastida-Corcuera F.D."/>
            <person name="Simoes-Barbosa A."/>
            <person name="Brown M.T."/>
            <person name="Hayes R.D."/>
            <person name="Mukherjee M."/>
            <person name="Okumura C.Y."/>
            <person name="Schneider R."/>
            <person name="Smith A.J."/>
            <person name="Vanacova S."/>
            <person name="Villalvazo M."/>
            <person name="Haas B.J."/>
            <person name="Pertea M."/>
            <person name="Feldblyum T.V."/>
            <person name="Utterback T.R."/>
            <person name="Shu C.L."/>
            <person name="Osoegawa K."/>
            <person name="de Jong P.J."/>
            <person name="Hrdy I."/>
            <person name="Horvathova L."/>
            <person name="Zubacova Z."/>
            <person name="Dolezal P."/>
            <person name="Malik S.B."/>
            <person name="Logsdon J.M. Jr."/>
            <person name="Henze K."/>
            <person name="Gupta A."/>
            <person name="Wang C.C."/>
            <person name="Dunne R.L."/>
            <person name="Upcroft J.A."/>
            <person name="Upcroft P."/>
            <person name="White O."/>
            <person name="Salzberg S.L."/>
            <person name="Tang P."/>
            <person name="Chiu C.-H."/>
            <person name="Lee Y.-S."/>
            <person name="Embley T.M."/>
            <person name="Coombs G.H."/>
            <person name="Mottram J.C."/>
            <person name="Tachezy J."/>
            <person name="Fraser-Liggett C.M."/>
            <person name="Johnson P.J."/>
        </authorList>
    </citation>
    <scope>NUCLEOTIDE SEQUENCE [LARGE SCALE GENOMIC DNA]</scope>
    <source>
        <strain evidence="1">G3</strain>
    </source>
</reference>
<gene>
    <name evidence="1" type="ORF">TVAG_041140</name>
</gene>
<evidence type="ECO:0008006" key="3">
    <source>
        <dbReference type="Google" id="ProtNLM"/>
    </source>
</evidence>
<evidence type="ECO:0000313" key="2">
    <source>
        <dbReference type="Proteomes" id="UP000001542"/>
    </source>
</evidence>
<protein>
    <recommendedName>
        <fullName evidence="3">VPS9 domain-containing protein</fullName>
    </recommendedName>
</protein>
<dbReference type="RefSeq" id="XP_001303569.1">
    <property type="nucleotide sequence ID" value="XM_001303568.1"/>
</dbReference>
<dbReference type="EMBL" id="DS114092">
    <property type="protein sequence ID" value="EAX90639.1"/>
    <property type="molecule type" value="Genomic_DNA"/>
</dbReference>
<dbReference type="VEuPathDB" id="TrichDB:TVAGG3_0892910"/>
<dbReference type="OrthoDB" id="10534853at2759"/>
<dbReference type="SMR" id="A2FWS6"/>
<name>A2FWS6_TRIV3</name>
<dbReference type="KEGG" id="tva:4748326"/>
<proteinExistence type="predicted"/>